<dbReference type="InterPro" id="IPR029063">
    <property type="entry name" value="SAM-dependent_MTases_sf"/>
</dbReference>
<dbReference type="OrthoDB" id="5464618at2"/>
<dbReference type="Pfam" id="PF13578">
    <property type="entry name" value="Methyltransf_24"/>
    <property type="match status" value="1"/>
</dbReference>
<dbReference type="GO" id="GO:0032259">
    <property type="term" value="P:methylation"/>
    <property type="evidence" value="ECO:0007669"/>
    <property type="project" value="UniProtKB-KW"/>
</dbReference>
<keyword evidence="1" id="KW-0808">Transferase</keyword>
<evidence type="ECO:0000313" key="2">
    <source>
        <dbReference type="Proteomes" id="UP000249873"/>
    </source>
</evidence>
<proteinExistence type="predicted"/>
<dbReference type="EMBL" id="CP029480">
    <property type="protein sequence ID" value="AWV97310.1"/>
    <property type="molecule type" value="Genomic_DNA"/>
</dbReference>
<dbReference type="Gene3D" id="3.40.50.150">
    <property type="entry name" value="Vaccinia Virus protein VP39"/>
    <property type="match status" value="1"/>
</dbReference>
<sequence length="256" mass="29184">MVADFLKHAFKATNEHGLHSPFLFEFYRDVIKDKSLPFDDADIVKLRKELLTDQREIKINDLGAGSKHSNKSHKKVADIAKTAKKSKKWAGILARIIAKYDYKTVVEFGTSLGLTTAMLAKATQYGKVYTFEGCANTLTVAKEGFQTLGLNNVTPLLGDIDDSLQNCSSQLPSLDFVFFDANHQYEPTMRYFKRCLEKSHENSCFVFDDIYWSEGMKKAWEEIKAHPQVTISLDFFQLGIVFFRKNQPKQSFVLRG</sequence>
<evidence type="ECO:0000313" key="1">
    <source>
        <dbReference type="EMBL" id="AWV97310.1"/>
    </source>
</evidence>
<dbReference type="Proteomes" id="UP000249873">
    <property type="component" value="Chromosome"/>
</dbReference>
<dbReference type="RefSeq" id="WP_111370412.1">
    <property type="nucleotide sequence ID" value="NZ_CP029480.1"/>
</dbReference>
<gene>
    <name evidence="1" type="ORF">DJ013_03640</name>
</gene>
<protein>
    <submittedName>
        <fullName evidence="1">SAM-dependent methyltransferase</fullName>
    </submittedName>
</protein>
<keyword evidence="1" id="KW-0489">Methyltransferase</keyword>
<dbReference type="AlphaFoldDB" id="A0A2Z4G875"/>
<name>A0A2Z4G875_9BACT</name>
<accession>A0A2Z4G875</accession>
<organism evidence="1 2">
    <name type="scientific">Arcticibacterium luteifluviistationis</name>
    <dbReference type="NCBI Taxonomy" id="1784714"/>
    <lineage>
        <taxon>Bacteria</taxon>
        <taxon>Pseudomonadati</taxon>
        <taxon>Bacteroidota</taxon>
        <taxon>Cytophagia</taxon>
        <taxon>Cytophagales</taxon>
        <taxon>Leadbetterellaceae</taxon>
        <taxon>Arcticibacterium</taxon>
    </lineage>
</organism>
<dbReference type="SUPFAM" id="SSF53335">
    <property type="entry name" value="S-adenosyl-L-methionine-dependent methyltransferases"/>
    <property type="match status" value="1"/>
</dbReference>
<dbReference type="GO" id="GO:0008168">
    <property type="term" value="F:methyltransferase activity"/>
    <property type="evidence" value="ECO:0007669"/>
    <property type="project" value="UniProtKB-KW"/>
</dbReference>
<dbReference type="KEGG" id="als:DJ013_03640"/>
<reference evidence="1 2" key="1">
    <citation type="submission" date="2018-05" db="EMBL/GenBank/DDBJ databases">
        <title>Complete genome sequence of Arcticibacterium luteifluviistationis SM1504T, a cytophagaceae bacterium isolated from Arctic surface seawater.</title>
        <authorList>
            <person name="Li Y."/>
            <person name="Qin Q.-L."/>
        </authorList>
    </citation>
    <scope>NUCLEOTIDE SEQUENCE [LARGE SCALE GENOMIC DNA]</scope>
    <source>
        <strain evidence="1 2">SM1504</strain>
    </source>
</reference>
<keyword evidence="2" id="KW-1185">Reference proteome</keyword>